<reference evidence="1" key="1">
    <citation type="submission" date="2022-12" db="EMBL/GenBank/DDBJ databases">
        <authorList>
            <person name="Alioto T."/>
            <person name="Alioto T."/>
            <person name="Gomez Garrido J."/>
        </authorList>
    </citation>
    <scope>NUCLEOTIDE SEQUENCE</scope>
</reference>
<name>A0AA35KRM7_9SAUR</name>
<dbReference type="AlphaFoldDB" id="A0AA35KRM7"/>
<dbReference type="Proteomes" id="UP001178461">
    <property type="component" value="Chromosome 8"/>
</dbReference>
<dbReference type="EMBL" id="OX395133">
    <property type="protein sequence ID" value="CAI5783045.1"/>
    <property type="molecule type" value="Genomic_DNA"/>
</dbReference>
<protein>
    <submittedName>
        <fullName evidence="1">Uncharacterized protein</fullName>
    </submittedName>
</protein>
<organism evidence="1 2">
    <name type="scientific">Podarcis lilfordi</name>
    <name type="common">Lilford's wall lizard</name>
    <dbReference type="NCBI Taxonomy" id="74358"/>
    <lineage>
        <taxon>Eukaryota</taxon>
        <taxon>Metazoa</taxon>
        <taxon>Chordata</taxon>
        <taxon>Craniata</taxon>
        <taxon>Vertebrata</taxon>
        <taxon>Euteleostomi</taxon>
        <taxon>Lepidosauria</taxon>
        <taxon>Squamata</taxon>
        <taxon>Bifurcata</taxon>
        <taxon>Unidentata</taxon>
        <taxon>Episquamata</taxon>
        <taxon>Laterata</taxon>
        <taxon>Lacertibaenia</taxon>
        <taxon>Lacertidae</taxon>
        <taxon>Podarcis</taxon>
    </lineage>
</organism>
<gene>
    <name evidence="1" type="ORF">PODLI_1B043087</name>
</gene>
<accession>A0AA35KRM7</accession>
<evidence type="ECO:0000313" key="2">
    <source>
        <dbReference type="Proteomes" id="UP001178461"/>
    </source>
</evidence>
<evidence type="ECO:0000313" key="1">
    <source>
        <dbReference type="EMBL" id="CAI5783045.1"/>
    </source>
</evidence>
<proteinExistence type="predicted"/>
<keyword evidence="2" id="KW-1185">Reference proteome</keyword>
<sequence>MDPRFAVLNWVYQILLPESTVKCFCFIDHITEIFGKLISCPHPPGDNNGKGDDLCYWKYTFEMSSFVLAFFKKINFEKHCFCCLALCEKGFLFGGDRAARGMEGLGWGETPIWSSLPEKRHQLHQVEKMKPARFWNQ</sequence>